<dbReference type="InterPro" id="IPR009071">
    <property type="entry name" value="HMG_box_dom"/>
</dbReference>
<feature type="DNA-binding region" description="HMG box" evidence="2">
    <location>
        <begin position="35"/>
        <end position="102"/>
    </location>
</feature>
<dbReference type="AlphaFoldDB" id="A0A1D2N538"/>
<evidence type="ECO:0000259" key="3">
    <source>
        <dbReference type="PROSITE" id="PS50118"/>
    </source>
</evidence>
<dbReference type="EMBL" id="LJIJ01000228">
    <property type="protein sequence ID" value="ODN00175.1"/>
    <property type="molecule type" value="Genomic_DNA"/>
</dbReference>
<feature type="domain" description="HMG box" evidence="3">
    <location>
        <begin position="35"/>
        <end position="102"/>
    </location>
</feature>
<name>A0A1D2N538_ORCCI</name>
<feature type="domain" description="HMG box" evidence="3">
    <location>
        <begin position="108"/>
        <end position="180"/>
    </location>
</feature>
<dbReference type="GO" id="GO:0006357">
    <property type="term" value="P:regulation of transcription by RNA polymerase II"/>
    <property type="evidence" value="ECO:0007669"/>
    <property type="project" value="TreeGrafter"/>
</dbReference>
<organism evidence="4 5">
    <name type="scientific">Orchesella cincta</name>
    <name type="common">Springtail</name>
    <name type="synonym">Podura cincta</name>
    <dbReference type="NCBI Taxonomy" id="48709"/>
    <lineage>
        <taxon>Eukaryota</taxon>
        <taxon>Metazoa</taxon>
        <taxon>Ecdysozoa</taxon>
        <taxon>Arthropoda</taxon>
        <taxon>Hexapoda</taxon>
        <taxon>Collembola</taxon>
        <taxon>Entomobryomorpha</taxon>
        <taxon>Entomobryoidea</taxon>
        <taxon>Orchesellidae</taxon>
        <taxon>Orchesellinae</taxon>
        <taxon>Orchesella</taxon>
    </lineage>
</organism>
<sequence length="198" mass="23019">MAGRVNLMENVQDMEAFNRLTPKLKWEQLKNVLKPTRPPHGYQRFAKDFIARIKGTNNSGLPSLFTAAARAWMQLSDEEKNVWNQQYENERDAYLRQAEEWKHIKRSMMKPPTPYALFTKDFWAAQKKNVNRSGPKPGFNGTSRRIAKAWKGLTAQGRQKYVTKAEQLHKLFAAERQAVLTGRHRQFNVNWMEQAGGK</sequence>
<dbReference type="Proteomes" id="UP000094527">
    <property type="component" value="Unassembled WGS sequence"/>
</dbReference>
<dbReference type="GO" id="GO:0003677">
    <property type="term" value="F:DNA binding"/>
    <property type="evidence" value="ECO:0007669"/>
    <property type="project" value="UniProtKB-UniRule"/>
</dbReference>
<dbReference type="PROSITE" id="PS50118">
    <property type="entry name" value="HMG_BOX_2"/>
    <property type="match status" value="2"/>
</dbReference>
<comment type="caution">
    <text evidence="4">The sequence shown here is derived from an EMBL/GenBank/DDBJ whole genome shotgun (WGS) entry which is preliminary data.</text>
</comment>
<evidence type="ECO:0000256" key="2">
    <source>
        <dbReference type="PROSITE-ProRule" id="PRU00267"/>
    </source>
</evidence>
<keyword evidence="5" id="KW-1185">Reference proteome</keyword>
<evidence type="ECO:0000313" key="4">
    <source>
        <dbReference type="EMBL" id="ODN00175.1"/>
    </source>
</evidence>
<gene>
    <name evidence="4" type="ORF">Ocin01_06505</name>
</gene>
<dbReference type="PANTHER" id="PTHR48112">
    <property type="entry name" value="HIGH MOBILITY GROUP PROTEIN DSP1"/>
    <property type="match status" value="1"/>
</dbReference>
<dbReference type="Pfam" id="PF09011">
    <property type="entry name" value="HMG_box_2"/>
    <property type="match status" value="1"/>
</dbReference>
<evidence type="ECO:0000313" key="5">
    <source>
        <dbReference type="Proteomes" id="UP000094527"/>
    </source>
</evidence>
<dbReference type="InterPro" id="IPR050342">
    <property type="entry name" value="HMGB"/>
</dbReference>
<dbReference type="Gene3D" id="1.10.30.10">
    <property type="entry name" value="High mobility group box domain"/>
    <property type="match status" value="2"/>
</dbReference>
<protein>
    <submittedName>
        <fullName evidence="4">High mobility group B protein 13</fullName>
    </submittedName>
</protein>
<dbReference type="SUPFAM" id="SSF47095">
    <property type="entry name" value="HMG-box"/>
    <property type="match status" value="2"/>
</dbReference>
<dbReference type="PANTHER" id="PTHR48112:SF22">
    <property type="entry name" value="MITOCHONDRIAL TRANSCRIPTION FACTOR A, ISOFORM B"/>
    <property type="match status" value="1"/>
</dbReference>
<reference evidence="4 5" key="1">
    <citation type="journal article" date="2016" name="Genome Biol. Evol.">
        <title>Gene Family Evolution Reflects Adaptation to Soil Environmental Stressors in the Genome of the Collembolan Orchesella cincta.</title>
        <authorList>
            <person name="Faddeeva-Vakhrusheva A."/>
            <person name="Derks M.F."/>
            <person name="Anvar S.Y."/>
            <person name="Agamennone V."/>
            <person name="Suring W."/>
            <person name="Smit S."/>
            <person name="van Straalen N.M."/>
            <person name="Roelofs D."/>
        </authorList>
    </citation>
    <scope>NUCLEOTIDE SEQUENCE [LARGE SCALE GENOMIC DNA]</scope>
    <source>
        <tissue evidence="4">Mixed pool</tissue>
    </source>
</reference>
<dbReference type="GO" id="GO:0005634">
    <property type="term" value="C:nucleus"/>
    <property type="evidence" value="ECO:0007669"/>
    <property type="project" value="UniProtKB-UniRule"/>
</dbReference>
<keyword evidence="1 2" id="KW-0238">DNA-binding</keyword>
<accession>A0A1D2N538</accession>
<dbReference type="Pfam" id="PF00505">
    <property type="entry name" value="HMG_box"/>
    <property type="match status" value="1"/>
</dbReference>
<dbReference type="SMART" id="SM00398">
    <property type="entry name" value="HMG"/>
    <property type="match status" value="2"/>
</dbReference>
<dbReference type="OMA" id="FIALRWR"/>
<feature type="DNA-binding region" description="HMG box" evidence="2">
    <location>
        <begin position="108"/>
        <end position="180"/>
    </location>
</feature>
<dbReference type="InterPro" id="IPR036910">
    <property type="entry name" value="HMG_box_dom_sf"/>
</dbReference>
<dbReference type="CDD" id="cd00084">
    <property type="entry name" value="HMG-box_SF"/>
    <property type="match status" value="2"/>
</dbReference>
<dbReference type="OrthoDB" id="498543at2759"/>
<proteinExistence type="predicted"/>
<evidence type="ECO:0000256" key="1">
    <source>
        <dbReference type="ARBA" id="ARBA00023125"/>
    </source>
</evidence>
<keyword evidence="2" id="KW-0539">Nucleus</keyword>